<evidence type="ECO:0000313" key="1">
    <source>
        <dbReference type="EMBL" id="KAF2669779.1"/>
    </source>
</evidence>
<dbReference type="OrthoDB" id="5428623at2759"/>
<gene>
    <name evidence="1" type="ORF">BT63DRAFT_423764</name>
</gene>
<reference evidence="1" key="1">
    <citation type="journal article" date="2020" name="Stud. Mycol.">
        <title>101 Dothideomycetes genomes: a test case for predicting lifestyles and emergence of pathogens.</title>
        <authorList>
            <person name="Haridas S."/>
            <person name="Albert R."/>
            <person name="Binder M."/>
            <person name="Bloem J."/>
            <person name="Labutti K."/>
            <person name="Salamov A."/>
            <person name="Andreopoulos B."/>
            <person name="Baker S."/>
            <person name="Barry K."/>
            <person name="Bills G."/>
            <person name="Bluhm B."/>
            <person name="Cannon C."/>
            <person name="Castanera R."/>
            <person name="Culley D."/>
            <person name="Daum C."/>
            <person name="Ezra D."/>
            <person name="Gonzalez J."/>
            <person name="Henrissat B."/>
            <person name="Kuo A."/>
            <person name="Liang C."/>
            <person name="Lipzen A."/>
            <person name="Lutzoni F."/>
            <person name="Magnuson J."/>
            <person name="Mondo S."/>
            <person name="Nolan M."/>
            <person name="Ohm R."/>
            <person name="Pangilinan J."/>
            <person name="Park H.-J."/>
            <person name="Ramirez L."/>
            <person name="Alfaro M."/>
            <person name="Sun H."/>
            <person name="Tritt A."/>
            <person name="Yoshinaga Y."/>
            <person name="Zwiers L.-H."/>
            <person name="Turgeon B."/>
            <person name="Goodwin S."/>
            <person name="Spatafora J."/>
            <person name="Crous P."/>
            <person name="Grigoriev I."/>
        </authorList>
    </citation>
    <scope>NUCLEOTIDE SEQUENCE</scope>
    <source>
        <strain evidence="1">CBS 115976</strain>
    </source>
</reference>
<organism evidence="1 2">
    <name type="scientific">Microthyrium microscopicum</name>
    <dbReference type="NCBI Taxonomy" id="703497"/>
    <lineage>
        <taxon>Eukaryota</taxon>
        <taxon>Fungi</taxon>
        <taxon>Dikarya</taxon>
        <taxon>Ascomycota</taxon>
        <taxon>Pezizomycotina</taxon>
        <taxon>Dothideomycetes</taxon>
        <taxon>Dothideomycetes incertae sedis</taxon>
        <taxon>Microthyriales</taxon>
        <taxon>Microthyriaceae</taxon>
        <taxon>Microthyrium</taxon>
    </lineage>
</organism>
<dbReference type="EMBL" id="MU004234">
    <property type="protein sequence ID" value="KAF2669779.1"/>
    <property type="molecule type" value="Genomic_DNA"/>
</dbReference>
<protein>
    <submittedName>
        <fullName evidence="1">Uncharacterized protein</fullName>
    </submittedName>
</protein>
<accession>A0A6A6UBY4</accession>
<dbReference type="Proteomes" id="UP000799302">
    <property type="component" value="Unassembled WGS sequence"/>
</dbReference>
<dbReference type="AlphaFoldDB" id="A0A6A6UBY4"/>
<evidence type="ECO:0000313" key="2">
    <source>
        <dbReference type="Proteomes" id="UP000799302"/>
    </source>
</evidence>
<sequence length="272" mass="29667">MSKDSFYLLDSWSTLRTDKPEEWLGRVVSNHQNPLSGKAPKDTSTIRGDVLTDEGYSNVSELLKSKQGTSIYAALADVLKFSTEKSHSDSPEINAAKVAKLSISDYADVLKNIKADAQLHAAVNSLTWTDRTAYLIVGLLVTDSLKYTESLSSRSAASLDAKVPTKEIAMAVTGGIPVDVPTLEGGGEMSKENSRDGGAGLEGKRIFAIQYQVLRKHRYRDKKGIKSSLSSMQGERTFGDDGESGPDALEMVLEENVDLEDEIDDEDKLMEL</sequence>
<name>A0A6A6UBY4_9PEZI</name>
<keyword evidence="2" id="KW-1185">Reference proteome</keyword>
<proteinExistence type="predicted"/>